<keyword evidence="3" id="KW-1185">Reference proteome</keyword>
<dbReference type="AlphaFoldDB" id="A0AAW0A1D8"/>
<comment type="caution">
    <text evidence="2">The sequence shown here is derived from an EMBL/GenBank/DDBJ whole genome shotgun (WGS) entry which is preliminary data.</text>
</comment>
<accession>A0AAW0A1D8</accession>
<evidence type="ECO:0000256" key="1">
    <source>
        <dbReference type="SAM" id="MobiDB-lite"/>
    </source>
</evidence>
<dbReference type="EMBL" id="JAWWNJ010000095">
    <property type="protein sequence ID" value="KAK6996893.1"/>
    <property type="molecule type" value="Genomic_DNA"/>
</dbReference>
<gene>
    <name evidence="2" type="ORF">R3P38DRAFT_3370707</name>
</gene>
<protein>
    <submittedName>
        <fullName evidence="2">Uncharacterized protein</fullName>
    </submittedName>
</protein>
<organism evidence="2 3">
    <name type="scientific">Favolaschia claudopus</name>
    <dbReference type="NCBI Taxonomy" id="2862362"/>
    <lineage>
        <taxon>Eukaryota</taxon>
        <taxon>Fungi</taxon>
        <taxon>Dikarya</taxon>
        <taxon>Basidiomycota</taxon>
        <taxon>Agaricomycotina</taxon>
        <taxon>Agaricomycetes</taxon>
        <taxon>Agaricomycetidae</taxon>
        <taxon>Agaricales</taxon>
        <taxon>Marasmiineae</taxon>
        <taxon>Mycenaceae</taxon>
        <taxon>Favolaschia</taxon>
    </lineage>
</organism>
<name>A0AAW0A1D8_9AGAR</name>
<proteinExistence type="predicted"/>
<sequence length="291" mass="33038">MCFPVLLRGGFGCRQANDRPRRVKQQFLRYFARTPLSQVVRGAAKRRYRFQCFGRRQANPALQTSGGEYSRRFCDLRQVVEVRRRGVNINDYMDRVPASAGPYTNSSSTSTLQIKIPYFAVRPANPLAFQPYIPRSTLRDFSLTFELQKKISSRCAGYLINVNTPNCKFEIRCSRERGFVSGVLSVFFFRCAALNHQVFQAHQTVKFSSSRRGQKAFFFAARLTCSLNFLSAARRRQQLQVGSTPLQLLQLLGTNECRLEIFTKSKSPPSISAGKRASQGSKNQNFLPGSQ</sequence>
<feature type="compositionally biased region" description="Polar residues" evidence="1">
    <location>
        <begin position="278"/>
        <end position="291"/>
    </location>
</feature>
<dbReference type="Proteomes" id="UP001362999">
    <property type="component" value="Unassembled WGS sequence"/>
</dbReference>
<reference evidence="2 3" key="1">
    <citation type="journal article" date="2024" name="J Genomics">
        <title>Draft genome sequencing and assembly of Favolaschia claudopus CIRM-BRFM 2984 isolated from oak limbs.</title>
        <authorList>
            <person name="Navarro D."/>
            <person name="Drula E."/>
            <person name="Chaduli D."/>
            <person name="Cazenave R."/>
            <person name="Ahrendt S."/>
            <person name="Wang J."/>
            <person name="Lipzen A."/>
            <person name="Daum C."/>
            <person name="Barry K."/>
            <person name="Grigoriev I.V."/>
            <person name="Favel A."/>
            <person name="Rosso M.N."/>
            <person name="Martin F."/>
        </authorList>
    </citation>
    <scope>NUCLEOTIDE SEQUENCE [LARGE SCALE GENOMIC DNA]</scope>
    <source>
        <strain evidence="2 3">CIRM-BRFM 2984</strain>
    </source>
</reference>
<evidence type="ECO:0000313" key="3">
    <source>
        <dbReference type="Proteomes" id="UP001362999"/>
    </source>
</evidence>
<evidence type="ECO:0000313" key="2">
    <source>
        <dbReference type="EMBL" id="KAK6996893.1"/>
    </source>
</evidence>
<feature type="region of interest" description="Disordered" evidence="1">
    <location>
        <begin position="267"/>
        <end position="291"/>
    </location>
</feature>